<keyword evidence="5" id="KW-0436">Ligase</keyword>
<evidence type="ECO:0000256" key="7">
    <source>
        <dbReference type="ARBA" id="ARBA00022840"/>
    </source>
</evidence>
<dbReference type="Gene3D" id="3.40.50.12780">
    <property type="entry name" value="N-terminal domain of ligase-like"/>
    <property type="match status" value="1"/>
</dbReference>
<dbReference type="InterPro" id="IPR045851">
    <property type="entry name" value="AMP-bd_C_sf"/>
</dbReference>
<dbReference type="InterPro" id="IPR042099">
    <property type="entry name" value="ANL_N_sf"/>
</dbReference>
<dbReference type="Pfam" id="PF13193">
    <property type="entry name" value="AMP-binding_C"/>
    <property type="match status" value="1"/>
</dbReference>
<evidence type="ECO:0000259" key="13">
    <source>
        <dbReference type="Pfam" id="PF00501"/>
    </source>
</evidence>
<dbReference type="AlphaFoldDB" id="A0A176W9L3"/>
<evidence type="ECO:0000256" key="12">
    <source>
        <dbReference type="SAM" id="Phobius"/>
    </source>
</evidence>
<keyword evidence="6" id="KW-0547">Nucleotide-binding</keyword>
<dbReference type="Proteomes" id="UP000077202">
    <property type="component" value="Unassembled WGS sequence"/>
</dbReference>
<dbReference type="InterPro" id="IPR000873">
    <property type="entry name" value="AMP-dep_synth/lig_dom"/>
</dbReference>
<sequence>MINPGAKMDVIKTAEAHGYSREDGIWRSQRPSISIPEEETVDTVGMYYRMAPDDDRLALVDVVSKEELTYKEFKIKFRTVASGLHELGVRKGDVVMILSPNSVWFPVIIFGCWLVGATVTTVNPVNTSYEIEKQLKDSGARLIFTVPEQYTKVQNFGKPVVLIGGTEQQHNVPKGATPFTKLLSADPRRVPEVTRRQSEIAALLYSSGTTGMSKGVVLTHRNIMAVILQLLYDAPPEVRDRRYMVMLPMYHVYGLAVVSIAQFFRPGALIIMPRFDTQLLLSSIEKYKITDLPVVPPIIIMLAKSKEVDRYDMSSLVEITTGAAPCGLELTMELHRRLPNVRIRQGFGMTETSGIVGVNVSRPDNSHFGSTGTLVSNMEAKIIDVTTGKALPPYDQGEICVRGPNVMREYLNNPQATASTIKEGWLHTGDLGYYDETGQLHVVDRLKELIKYKGFQVAPAELEALLLTHSKILDAAVVPLPDEKAGELPVAYVVKVANSKLTEQEVIAFAAEKVSPYKRLHKVTFIDAIPKSPSGKILRRELTLLAKAKAKL</sequence>
<evidence type="ECO:0000256" key="1">
    <source>
        <dbReference type="ARBA" id="ARBA00001946"/>
    </source>
</evidence>
<feature type="transmembrane region" description="Helical" evidence="12">
    <location>
        <begin position="103"/>
        <end position="125"/>
    </location>
</feature>
<keyword evidence="12" id="KW-0812">Transmembrane</keyword>
<dbReference type="InterPro" id="IPR020845">
    <property type="entry name" value="AMP-binding_CS"/>
</dbReference>
<evidence type="ECO:0000256" key="10">
    <source>
        <dbReference type="ARBA" id="ARBA00034223"/>
    </source>
</evidence>
<keyword evidence="7" id="KW-0067">ATP-binding</keyword>
<evidence type="ECO:0000256" key="3">
    <source>
        <dbReference type="ARBA" id="ARBA00006432"/>
    </source>
</evidence>
<keyword evidence="8" id="KW-0587">Phenylpropanoid metabolism</keyword>
<dbReference type="GO" id="GO:0009698">
    <property type="term" value="P:phenylpropanoid metabolic process"/>
    <property type="evidence" value="ECO:0007669"/>
    <property type="project" value="UniProtKB-KW"/>
</dbReference>
<dbReference type="EMBL" id="AP019870">
    <property type="protein sequence ID" value="BBN10875.1"/>
    <property type="molecule type" value="Genomic_DNA"/>
</dbReference>
<evidence type="ECO:0000256" key="9">
    <source>
        <dbReference type="ARBA" id="ARBA00034219"/>
    </source>
</evidence>
<keyword evidence="17" id="KW-1185">Reference proteome</keyword>
<organism evidence="16 17">
    <name type="scientific">Marchantia polymorpha subsp. ruderalis</name>
    <dbReference type="NCBI Taxonomy" id="1480154"/>
    <lineage>
        <taxon>Eukaryota</taxon>
        <taxon>Viridiplantae</taxon>
        <taxon>Streptophyta</taxon>
        <taxon>Embryophyta</taxon>
        <taxon>Marchantiophyta</taxon>
        <taxon>Marchantiopsida</taxon>
        <taxon>Marchantiidae</taxon>
        <taxon>Marchantiales</taxon>
        <taxon>Marchantiaceae</taxon>
        <taxon>Marchantia</taxon>
    </lineage>
</organism>
<dbReference type="EMBL" id="LVLJ01001412">
    <property type="protein sequence ID" value="OAE29777.1"/>
    <property type="molecule type" value="Genomic_DNA"/>
</dbReference>
<evidence type="ECO:0000256" key="5">
    <source>
        <dbReference type="ARBA" id="ARBA00022598"/>
    </source>
</evidence>
<comment type="similarity">
    <text evidence="3">Belongs to the ATP-dependent AMP-binding enzyme family.</text>
</comment>
<comment type="catalytic activity">
    <reaction evidence="11">
        <text>(E)-4-coumarate + ATP + CoA = (E)-4-coumaroyl-CoA + AMP + diphosphate</text>
        <dbReference type="Rhea" id="RHEA:19641"/>
        <dbReference type="ChEBI" id="CHEBI:12876"/>
        <dbReference type="ChEBI" id="CHEBI:30616"/>
        <dbReference type="ChEBI" id="CHEBI:33019"/>
        <dbReference type="ChEBI" id="CHEBI:57287"/>
        <dbReference type="ChEBI" id="CHEBI:85008"/>
        <dbReference type="ChEBI" id="CHEBI:456215"/>
        <dbReference type="EC" id="6.2.1.12"/>
    </reaction>
    <physiologicalReaction direction="left-to-right" evidence="11">
        <dbReference type="Rhea" id="RHEA:19642"/>
    </physiologicalReaction>
</comment>
<dbReference type="Gene3D" id="3.30.300.30">
    <property type="match status" value="1"/>
</dbReference>
<reference evidence="16 17" key="1">
    <citation type="submission" date="2016-03" db="EMBL/GenBank/DDBJ databases">
        <title>Mechanisms controlling the formation of the plant cell surface in tip-growing cells are functionally conserved among land plants.</title>
        <authorList>
            <person name="Honkanen S."/>
            <person name="Jones V.A."/>
            <person name="Morieri G."/>
            <person name="Champion C."/>
            <person name="Hetherington A.J."/>
            <person name="Kelly S."/>
            <person name="Saint-Marcoux D."/>
            <person name="Proust H."/>
            <person name="Prescott H."/>
            <person name="Dolan L."/>
        </authorList>
    </citation>
    <scope>NUCLEOTIDE SEQUENCE [LARGE SCALE GENOMIC DNA]</scope>
    <source>
        <strain evidence="17">cv. Tak-1 and cv. Tak-2</strain>
        <tissue evidence="16">Whole gametophyte</tissue>
    </source>
</reference>
<protein>
    <recommendedName>
        <fullName evidence="4">4-coumarate--CoA ligase</fullName>
        <ecNumber evidence="4">6.2.1.12</ecNumber>
    </recommendedName>
</protein>
<feature type="domain" description="AMP-dependent synthetase/ligase" evidence="13">
    <location>
        <begin position="54"/>
        <end position="411"/>
    </location>
</feature>
<dbReference type="FunFam" id="3.40.50.12780:FF:000003">
    <property type="entry name" value="Long-chain-fatty-acid--CoA ligase FadD"/>
    <property type="match status" value="1"/>
</dbReference>
<dbReference type="Proteomes" id="UP001162541">
    <property type="component" value="Chromosome 5"/>
</dbReference>
<comment type="pathway">
    <text evidence="2">Phytoalexin biosynthesis; 3,4',5-trihydroxystilbene biosynthesis; 3,4',5-trihydroxystilbene from trans-4-coumarate: step 1/2.</text>
</comment>
<dbReference type="InterPro" id="IPR025110">
    <property type="entry name" value="AMP-bd_C"/>
</dbReference>
<dbReference type="SUPFAM" id="SSF56801">
    <property type="entry name" value="Acetyl-CoA synthetase-like"/>
    <property type="match status" value="1"/>
</dbReference>
<evidence type="ECO:0000256" key="6">
    <source>
        <dbReference type="ARBA" id="ARBA00022741"/>
    </source>
</evidence>
<evidence type="ECO:0000256" key="4">
    <source>
        <dbReference type="ARBA" id="ARBA00012959"/>
    </source>
</evidence>
<dbReference type="PANTHER" id="PTHR24096">
    <property type="entry name" value="LONG-CHAIN-FATTY-ACID--COA LIGASE"/>
    <property type="match status" value="1"/>
</dbReference>
<evidence type="ECO:0000313" key="16">
    <source>
        <dbReference type="EMBL" id="OAE29777.1"/>
    </source>
</evidence>
<evidence type="ECO:0000256" key="2">
    <source>
        <dbReference type="ARBA" id="ARBA00004930"/>
    </source>
</evidence>
<proteinExistence type="inferred from homology"/>
<dbReference type="EC" id="6.2.1.12" evidence="4"/>
<dbReference type="CDD" id="cd05904">
    <property type="entry name" value="4CL"/>
    <property type="match status" value="1"/>
</dbReference>
<keyword evidence="12" id="KW-1133">Transmembrane helix</keyword>
<evidence type="ECO:0000313" key="18">
    <source>
        <dbReference type="Proteomes" id="UP001162541"/>
    </source>
</evidence>
<gene>
    <name evidence="16" type="ORF">AXG93_1513s1030</name>
    <name evidence="15" type="ORF">Mp_5g07170</name>
</gene>
<name>A0A176W9L3_MARPO</name>
<dbReference type="GO" id="GO:0016207">
    <property type="term" value="F:4-coumarate-CoA ligase activity"/>
    <property type="evidence" value="ECO:0007669"/>
    <property type="project" value="UniProtKB-EC"/>
</dbReference>
<dbReference type="PANTHER" id="PTHR24096:SF406">
    <property type="entry name" value="4-COUMARATE--COA LIGASE 2"/>
    <property type="match status" value="1"/>
</dbReference>
<dbReference type="FunFam" id="3.30.300.30:FF:000007">
    <property type="entry name" value="4-coumarate--CoA ligase 2"/>
    <property type="match status" value="1"/>
</dbReference>
<feature type="transmembrane region" description="Helical" evidence="12">
    <location>
        <begin position="243"/>
        <end position="264"/>
    </location>
</feature>
<comment type="catalytic activity">
    <reaction evidence="9">
        <text>(E)-4-coumarate + ATP + H(+) = (E)-4-coumaroyl-AMP + diphosphate</text>
        <dbReference type="Rhea" id="RHEA:72419"/>
        <dbReference type="ChEBI" id="CHEBI:12876"/>
        <dbReference type="ChEBI" id="CHEBI:15378"/>
        <dbReference type="ChEBI" id="CHEBI:30616"/>
        <dbReference type="ChEBI" id="CHEBI:33019"/>
        <dbReference type="ChEBI" id="CHEBI:192348"/>
    </reaction>
    <physiologicalReaction direction="left-to-right" evidence="9">
        <dbReference type="Rhea" id="RHEA:72420"/>
    </physiologicalReaction>
</comment>
<dbReference type="Pfam" id="PF00501">
    <property type="entry name" value="AMP-binding"/>
    <property type="match status" value="1"/>
</dbReference>
<evidence type="ECO:0000256" key="11">
    <source>
        <dbReference type="ARBA" id="ARBA00034252"/>
    </source>
</evidence>
<evidence type="ECO:0000259" key="14">
    <source>
        <dbReference type="Pfam" id="PF13193"/>
    </source>
</evidence>
<evidence type="ECO:0000313" key="17">
    <source>
        <dbReference type="Proteomes" id="UP000077202"/>
    </source>
</evidence>
<dbReference type="GO" id="GO:0005524">
    <property type="term" value="F:ATP binding"/>
    <property type="evidence" value="ECO:0007669"/>
    <property type="project" value="UniProtKB-KW"/>
</dbReference>
<reference evidence="15" key="2">
    <citation type="journal article" date="2019" name="Curr. Biol.">
        <title>Chromatin organization in early land plants reveals an ancestral association between H3K27me3, transposons, and constitutive heterochromatin.</title>
        <authorList>
            <person name="Montgomery S.A."/>
            <person name="Tanizawa Y."/>
            <person name="Galik B."/>
            <person name="Wang N."/>
            <person name="Ito T."/>
            <person name="Mochizuki T."/>
            <person name="Akimcheva S."/>
            <person name="Bowman J."/>
            <person name="Cognat V."/>
            <person name="Drouard L."/>
            <person name="Ekker H."/>
            <person name="Houng S."/>
            <person name="Kohchi T."/>
            <person name="Lin S."/>
            <person name="Liu L.D."/>
            <person name="Nakamura Y."/>
            <person name="Valeeva L.R."/>
            <person name="Shakirov E.V."/>
            <person name="Shippen D.E."/>
            <person name="Wei W."/>
            <person name="Yagura M."/>
            <person name="Yamaoka S."/>
            <person name="Yamato K.T."/>
            <person name="Liu C."/>
            <person name="Berger F."/>
        </authorList>
    </citation>
    <scope>NUCLEOTIDE SEQUENCE [LARGE SCALE GENOMIC DNA]</scope>
    <source>
        <strain evidence="15">Tak-1</strain>
    </source>
</reference>
<dbReference type="PROSITE" id="PS00455">
    <property type="entry name" value="AMP_BINDING"/>
    <property type="match status" value="1"/>
</dbReference>
<comment type="cofactor">
    <cofactor evidence="1">
        <name>Mg(2+)</name>
        <dbReference type="ChEBI" id="CHEBI:18420"/>
    </cofactor>
</comment>
<keyword evidence="12" id="KW-0472">Membrane</keyword>
<feature type="domain" description="AMP-binding enzyme C-terminal" evidence="14">
    <location>
        <begin position="461"/>
        <end position="536"/>
    </location>
</feature>
<evidence type="ECO:0000256" key="8">
    <source>
        <dbReference type="ARBA" id="ARBA00023051"/>
    </source>
</evidence>
<reference evidence="18" key="3">
    <citation type="journal article" date="2020" name="Curr. Biol.">
        <title>Chromatin organization in early land plants reveals an ancestral association between H3K27me3, transposons, and constitutive heterochromatin.</title>
        <authorList>
            <person name="Montgomery S.A."/>
            <person name="Tanizawa Y."/>
            <person name="Galik B."/>
            <person name="Wang N."/>
            <person name="Ito T."/>
            <person name="Mochizuki T."/>
            <person name="Akimcheva S."/>
            <person name="Bowman J.L."/>
            <person name="Cognat V."/>
            <person name="Marechal-Drouard L."/>
            <person name="Ekker H."/>
            <person name="Hong S.F."/>
            <person name="Kohchi T."/>
            <person name="Lin S.S."/>
            <person name="Liu L.D."/>
            <person name="Nakamura Y."/>
            <person name="Valeeva L.R."/>
            <person name="Shakirov E.V."/>
            <person name="Shippen D.E."/>
            <person name="Wei W.L."/>
            <person name="Yagura M."/>
            <person name="Yamaoka S."/>
            <person name="Yamato K.T."/>
            <person name="Liu C."/>
            <person name="Berger F."/>
        </authorList>
    </citation>
    <scope>NUCLEOTIDE SEQUENCE [LARGE SCALE GENOMIC DNA]</scope>
    <source>
        <strain evidence="18">Tak-1</strain>
    </source>
</reference>
<accession>A0A176W9L3</accession>
<comment type="catalytic activity">
    <reaction evidence="10">
        <text>(E)-4-coumaroyl-AMP + CoA = (E)-4-coumaroyl-CoA + AMP + H(+)</text>
        <dbReference type="Rhea" id="RHEA:72423"/>
        <dbReference type="ChEBI" id="CHEBI:15378"/>
        <dbReference type="ChEBI" id="CHEBI:57287"/>
        <dbReference type="ChEBI" id="CHEBI:85008"/>
        <dbReference type="ChEBI" id="CHEBI:192348"/>
        <dbReference type="ChEBI" id="CHEBI:456215"/>
    </reaction>
    <physiologicalReaction direction="left-to-right" evidence="10">
        <dbReference type="Rhea" id="RHEA:72424"/>
    </physiologicalReaction>
</comment>
<evidence type="ECO:0000313" key="15">
    <source>
        <dbReference type="EMBL" id="BBN10875.1"/>
    </source>
</evidence>